<dbReference type="InterPro" id="IPR021903">
    <property type="entry name" value="DUF3515"/>
</dbReference>
<comment type="caution">
    <text evidence="1">The sequence shown here is derived from an EMBL/GenBank/DDBJ whole genome shotgun (WGS) entry which is preliminary data.</text>
</comment>
<dbReference type="RefSeq" id="WP_310536735.1">
    <property type="nucleotide sequence ID" value="NZ_BAAAOC010000022.1"/>
</dbReference>
<evidence type="ECO:0000313" key="2">
    <source>
        <dbReference type="Proteomes" id="UP001260872"/>
    </source>
</evidence>
<protein>
    <submittedName>
        <fullName evidence="1">DUF3515 family protein</fullName>
    </submittedName>
</protein>
<organism evidence="1 2">
    <name type="scientific">Nesterenkonia flava</name>
    <dbReference type="NCBI Taxonomy" id="469799"/>
    <lineage>
        <taxon>Bacteria</taxon>
        <taxon>Bacillati</taxon>
        <taxon>Actinomycetota</taxon>
        <taxon>Actinomycetes</taxon>
        <taxon>Micrococcales</taxon>
        <taxon>Micrococcaceae</taxon>
        <taxon>Nesterenkonia</taxon>
    </lineage>
</organism>
<gene>
    <name evidence="1" type="ORF">RH857_04265</name>
</gene>
<sequence>MSANPVQLRRKDGPLPKKIGRRRRAVTAWTLSLAATAALTGCSPTVGMDAAPYAADPECAQVMLLMPEEVAELDRRPTDAQATAAWGNPAQVLVRCGVEPPGPTPEHCVTAEGIDWLAIEHEDYWQLVSYGREPAVEVLLDADEVPSSSVMLAMGPTVAHLEQTRECTTVGQEIETGDGA</sequence>
<proteinExistence type="predicted"/>
<dbReference type="Proteomes" id="UP001260872">
    <property type="component" value="Unassembled WGS sequence"/>
</dbReference>
<evidence type="ECO:0000313" key="1">
    <source>
        <dbReference type="EMBL" id="MDR5711351.1"/>
    </source>
</evidence>
<accession>A0ABU1FRS0</accession>
<dbReference type="EMBL" id="JAVKGT010000008">
    <property type="protein sequence ID" value="MDR5711351.1"/>
    <property type="molecule type" value="Genomic_DNA"/>
</dbReference>
<dbReference type="Pfam" id="PF12028">
    <property type="entry name" value="DUF3515"/>
    <property type="match status" value="1"/>
</dbReference>
<reference evidence="2" key="1">
    <citation type="submission" date="2023-07" db="EMBL/GenBank/DDBJ databases">
        <title>Description of three actinobacteria isolated from air of manufacturing shop in a pharmaceutical factory.</title>
        <authorList>
            <person name="Zhang D.-F."/>
        </authorList>
    </citation>
    <scope>NUCLEOTIDE SEQUENCE [LARGE SCALE GENOMIC DNA]</scope>
    <source>
        <strain evidence="2">CCTCC AB 207010</strain>
    </source>
</reference>
<keyword evidence="2" id="KW-1185">Reference proteome</keyword>
<name>A0ABU1FRS0_9MICC</name>